<sequence length="486" mass="55454">MHEISWDSIPATFRDAISIARKLGVPYIWIDSLCIIQDSVRDWENESSKMAGIYRNSYVTIAGASSKDSKGGLGLSRPRQAGTTLTGTTSSGKAYSIRVQCSILPYSRIDEKTPKDGIQHPITPTTSIRDDFGGVFGVFPLLTRGWVFQERLLSPRFLQFGKDELLWDCKESMVCECGQRPPDLPYNQVAVRSKDDEFLSYKWRKIVEFYCSLNLTYPQDKLPALSGLAKQMQERKPKGTYLAGLWSDSLDLDMLWIPYGPDDGRIDEYIAPSWSWAQSGRKIIYPSVWRADEEQPAVKTLDVYFELVQASCSASYRDPTGKVTEGVLVLKSPLSAISVHKSRDPEYAVEFRYGDTPFFLCADRDVDLIRNNWRHPFSEQRRRAFLDHADTYHRFLDKHNLYSCRLTRVEVTEHSLYFLVLDAREVIQVEFSLLLERINEDSNIFKRVGLLADGRIISGHRGDADSWSKEPSCFESSTDRVIVSIV</sequence>
<evidence type="ECO:0000313" key="2">
    <source>
        <dbReference type="Proteomes" id="UP001153332"/>
    </source>
</evidence>
<organism evidence="1 2">
    <name type="scientific">Lasiodiplodia mahajangana</name>
    <dbReference type="NCBI Taxonomy" id="1108764"/>
    <lineage>
        <taxon>Eukaryota</taxon>
        <taxon>Fungi</taxon>
        <taxon>Dikarya</taxon>
        <taxon>Ascomycota</taxon>
        <taxon>Pezizomycotina</taxon>
        <taxon>Dothideomycetes</taxon>
        <taxon>Dothideomycetes incertae sedis</taxon>
        <taxon>Botryosphaeriales</taxon>
        <taxon>Botryosphaeriaceae</taxon>
        <taxon>Lasiodiplodia</taxon>
    </lineage>
</organism>
<dbReference type="EMBL" id="JAPUUL010000484">
    <property type="protein sequence ID" value="KAJ8130503.1"/>
    <property type="molecule type" value="Genomic_DNA"/>
</dbReference>
<name>A0ACC2JSN1_9PEZI</name>
<accession>A0ACC2JSN1</accession>
<reference evidence="1" key="1">
    <citation type="submission" date="2022-12" db="EMBL/GenBank/DDBJ databases">
        <title>Genome Sequence of Lasiodiplodia mahajangana.</title>
        <authorList>
            <person name="Buettner E."/>
        </authorList>
    </citation>
    <scope>NUCLEOTIDE SEQUENCE</scope>
    <source>
        <strain evidence="1">VT137</strain>
    </source>
</reference>
<proteinExistence type="predicted"/>
<gene>
    <name evidence="1" type="ORF">O1611_g3124</name>
</gene>
<keyword evidence="2" id="KW-1185">Reference proteome</keyword>
<evidence type="ECO:0000313" key="1">
    <source>
        <dbReference type="EMBL" id="KAJ8130503.1"/>
    </source>
</evidence>
<dbReference type="Proteomes" id="UP001153332">
    <property type="component" value="Unassembled WGS sequence"/>
</dbReference>
<protein>
    <submittedName>
        <fullName evidence="1">Uncharacterized protein</fullName>
    </submittedName>
</protein>
<comment type="caution">
    <text evidence="1">The sequence shown here is derived from an EMBL/GenBank/DDBJ whole genome shotgun (WGS) entry which is preliminary data.</text>
</comment>